<keyword evidence="3" id="KW-1185">Reference proteome</keyword>
<reference evidence="2" key="2">
    <citation type="submission" date="2021-02" db="EMBL/GenBank/DDBJ databases">
        <authorList>
            <person name="Kimball J.A."/>
            <person name="Haas M.W."/>
            <person name="Macchietto M."/>
            <person name="Kono T."/>
            <person name="Duquette J."/>
            <person name="Shao M."/>
        </authorList>
    </citation>
    <scope>NUCLEOTIDE SEQUENCE</scope>
    <source>
        <tissue evidence="2">Fresh leaf tissue</tissue>
    </source>
</reference>
<organism evidence="2 3">
    <name type="scientific">Zizania palustris</name>
    <name type="common">Northern wild rice</name>
    <dbReference type="NCBI Taxonomy" id="103762"/>
    <lineage>
        <taxon>Eukaryota</taxon>
        <taxon>Viridiplantae</taxon>
        <taxon>Streptophyta</taxon>
        <taxon>Embryophyta</taxon>
        <taxon>Tracheophyta</taxon>
        <taxon>Spermatophyta</taxon>
        <taxon>Magnoliopsida</taxon>
        <taxon>Liliopsida</taxon>
        <taxon>Poales</taxon>
        <taxon>Poaceae</taxon>
        <taxon>BOP clade</taxon>
        <taxon>Oryzoideae</taxon>
        <taxon>Oryzeae</taxon>
        <taxon>Zizaniinae</taxon>
        <taxon>Zizania</taxon>
    </lineage>
</organism>
<evidence type="ECO:0000313" key="2">
    <source>
        <dbReference type="EMBL" id="KAG8058694.1"/>
    </source>
</evidence>
<reference evidence="2" key="1">
    <citation type="journal article" date="2021" name="bioRxiv">
        <title>Whole Genome Assembly and Annotation of Northern Wild Rice, Zizania palustris L., Supports a Whole Genome Duplication in the Zizania Genus.</title>
        <authorList>
            <person name="Haas M."/>
            <person name="Kono T."/>
            <person name="Macchietto M."/>
            <person name="Millas R."/>
            <person name="McGilp L."/>
            <person name="Shao M."/>
            <person name="Duquette J."/>
            <person name="Hirsch C.N."/>
            <person name="Kimball J."/>
        </authorList>
    </citation>
    <scope>NUCLEOTIDE SEQUENCE</scope>
    <source>
        <tissue evidence="2">Fresh leaf tissue</tissue>
    </source>
</reference>
<evidence type="ECO:0000313" key="3">
    <source>
        <dbReference type="Proteomes" id="UP000729402"/>
    </source>
</evidence>
<dbReference type="AlphaFoldDB" id="A0A8J5S258"/>
<protein>
    <submittedName>
        <fullName evidence="2">Uncharacterized protein</fullName>
    </submittedName>
</protein>
<sequence length="108" mass="12347">MRADTTTRRAAMAMRKRRVRVALGVSALQDLARRLVGSHRNNKPESPKYHSKQNKSKCDKGQNSIFLLAIRPPVCRIHTSRKPGRSIPTAILGRRAKRWPNRRVVPRS</sequence>
<name>A0A8J5S258_ZIZPA</name>
<dbReference type="EMBL" id="JAAALK010000287">
    <property type="protein sequence ID" value="KAG8058694.1"/>
    <property type="molecule type" value="Genomic_DNA"/>
</dbReference>
<dbReference type="Proteomes" id="UP000729402">
    <property type="component" value="Unassembled WGS sequence"/>
</dbReference>
<feature type="region of interest" description="Disordered" evidence="1">
    <location>
        <begin position="34"/>
        <end position="60"/>
    </location>
</feature>
<evidence type="ECO:0000256" key="1">
    <source>
        <dbReference type="SAM" id="MobiDB-lite"/>
    </source>
</evidence>
<proteinExistence type="predicted"/>
<accession>A0A8J5S258</accession>
<comment type="caution">
    <text evidence="2">The sequence shown here is derived from an EMBL/GenBank/DDBJ whole genome shotgun (WGS) entry which is preliminary data.</text>
</comment>
<gene>
    <name evidence="2" type="ORF">GUJ93_ZPchr0002g24040</name>
</gene>